<gene>
    <name evidence="2" type="ORF">McpCs1_02580</name>
</gene>
<dbReference type="AlphaFoldDB" id="A0AAE4MDA0"/>
<proteinExistence type="predicted"/>
<reference evidence="2 3" key="1">
    <citation type="submission" date="2023-06" db="EMBL/GenBank/DDBJ databases">
        <title>Genome sequence of Methancorpusculaceae sp. Cs1.</title>
        <authorList>
            <person name="Protasov E."/>
            <person name="Platt K."/>
            <person name="Poehlein A."/>
            <person name="Daniel R."/>
            <person name="Brune A."/>
        </authorList>
    </citation>
    <scope>NUCLEOTIDE SEQUENCE [LARGE SCALE GENOMIC DNA]</scope>
    <source>
        <strain evidence="2 3">Cs1</strain>
    </source>
</reference>
<dbReference type="EMBL" id="JAWDKB010000001">
    <property type="protein sequence ID" value="MDV0442897.1"/>
    <property type="molecule type" value="Genomic_DNA"/>
</dbReference>
<comment type="caution">
    <text evidence="2">The sequence shown here is derived from an EMBL/GenBank/DDBJ whole genome shotgun (WGS) entry which is preliminary data.</text>
</comment>
<feature type="transmembrane region" description="Helical" evidence="1">
    <location>
        <begin position="6"/>
        <end position="32"/>
    </location>
</feature>
<organism evidence="2 3">
    <name type="scientific">Methanorbis rubei</name>
    <dbReference type="NCBI Taxonomy" id="3028300"/>
    <lineage>
        <taxon>Archaea</taxon>
        <taxon>Methanobacteriati</taxon>
        <taxon>Methanobacteriota</taxon>
        <taxon>Stenosarchaea group</taxon>
        <taxon>Methanomicrobia</taxon>
        <taxon>Methanomicrobiales</taxon>
        <taxon>Methanocorpusculaceae</taxon>
        <taxon>Methanorbis</taxon>
    </lineage>
</organism>
<protein>
    <submittedName>
        <fullName evidence="2">Uncharacterized protein</fullName>
    </submittedName>
</protein>
<feature type="transmembrane region" description="Helical" evidence="1">
    <location>
        <begin position="132"/>
        <end position="152"/>
    </location>
</feature>
<name>A0AAE4MDA0_9EURY</name>
<feature type="transmembrane region" description="Helical" evidence="1">
    <location>
        <begin position="68"/>
        <end position="87"/>
    </location>
</feature>
<keyword evidence="1" id="KW-0472">Membrane</keyword>
<evidence type="ECO:0000313" key="3">
    <source>
        <dbReference type="Proteomes" id="UP001283212"/>
    </source>
</evidence>
<dbReference type="Proteomes" id="UP001283212">
    <property type="component" value="Unassembled WGS sequence"/>
</dbReference>
<dbReference type="RefSeq" id="WP_338095431.1">
    <property type="nucleotide sequence ID" value="NZ_JAWDKB010000001.1"/>
</dbReference>
<keyword evidence="1" id="KW-1133">Transmembrane helix</keyword>
<accession>A0AAE4MDA0</accession>
<evidence type="ECO:0000256" key="1">
    <source>
        <dbReference type="SAM" id="Phobius"/>
    </source>
</evidence>
<feature type="transmembrane region" description="Helical" evidence="1">
    <location>
        <begin position="108"/>
        <end position="126"/>
    </location>
</feature>
<evidence type="ECO:0000313" key="2">
    <source>
        <dbReference type="EMBL" id="MDV0442897.1"/>
    </source>
</evidence>
<keyword evidence="1" id="KW-0812">Transmembrane</keyword>
<feature type="transmembrane region" description="Helical" evidence="1">
    <location>
        <begin position="44"/>
        <end position="62"/>
    </location>
</feature>
<sequence>MRYVPEQILGVAGCVLLLVGMIAPLYTISLAVVELYPVTVAADFRLALCFAVLLVIAAWAVVSGRYLVTAIVGLLTLVFTSVLHVIIDSQIQSLAASISSLGSGSSSLLGGILGTVAGYLINTAVISSWGWYILLGAGAVLVIAGVCGFIRVRKMPASAE</sequence>
<keyword evidence="3" id="KW-1185">Reference proteome</keyword>